<dbReference type="HOGENOM" id="CLU_029392_0_0_1"/>
<gene>
    <name evidence="2" type="primary">Dwil\GK10067</name>
    <name evidence="2" type="ORF">Dwil_GK10067</name>
</gene>
<dbReference type="FunCoup" id="B4NCM4">
    <property type="interactions" value="7"/>
</dbReference>
<dbReference type="AlphaFoldDB" id="B4NCM4"/>
<name>B4NCM4_DROWI</name>
<feature type="compositionally biased region" description="Polar residues" evidence="1">
    <location>
        <begin position="582"/>
        <end position="592"/>
    </location>
</feature>
<feature type="region of interest" description="Disordered" evidence="1">
    <location>
        <begin position="546"/>
        <end position="566"/>
    </location>
</feature>
<reference evidence="2 3" key="1">
    <citation type="journal article" date="2007" name="Nature">
        <title>Evolution of genes and genomes on the Drosophila phylogeny.</title>
        <authorList>
            <consortium name="Drosophila 12 Genomes Consortium"/>
            <person name="Clark A.G."/>
            <person name="Eisen M.B."/>
            <person name="Smith D.R."/>
            <person name="Bergman C.M."/>
            <person name="Oliver B."/>
            <person name="Markow T.A."/>
            <person name="Kaufman T.C."/>
            <person name="Kellis M."/>
            <person name="Gelbart W."/>
            <person name="Iyer V.N."/>
            <person name="Pollard D.A."/>
            <person name="Sackton T.B."/>
            <person name="Larracuente A.M."/>
            <person name="Singh N.D."/>
            <person name="Abad J.P."/>
            <person name="Abt D.N."/>
            <person name="Adryan B."/>
            <person name="Aguade M."/>
            <person name="Akashi H."/>
            <person name="Anderson W.W."/>
            <person name="Aquadro C.F."/>
            <person name="Ardell D.H."/>
            <person name="Arguello R."/>
            <person name="Artieri C.G."/>
            <person name="Barbash D.A."/>
            <person name="Barker D."/>
            <person name="Barsanti P."/>
            <person name="Batterham P."/>
            <person name="Batzoglou S."/>
            <person name="Begun D."/>
            <person name="Bhutkar A."/>
            <person name="Blanco E."/>
            <person name="Bosak S.A."/>
            <person name="Bradley R.K."/>
            <person name="Brand A.D."/>
            <person name="Brent M.R."/>
            <person name="Brooks A.N."/>
            <person name="Brown R.H."/>
            <person name="Butlin R.K."/>
            <person name="Caggese C."/>
            <person name="Calvi B.R."/>
            <person name="Bernardo de Carvalho A."/>
            <person name="Caspi A."/>
            <person name="Castrezana S."/>
            <person name="Celniker S.E."/>
            <person name="Chang J.L."/>
            <person name="Chapple C."/>
            <person name="Chatterji S."/>
            <person name="Chinwalla A."/>
            <person name="Civetta A."/>
            <person name="Clifton S.W."/>
            <person name="Comeron J.M."/>
            <person name="Costello J.C."/>
            <person name="Coyne J.A."/>
            <person name="Daub J."/>
            <person name="David R.G."/>
            <person name="Delcher A.L."/>
            <person name="Delehaunty K."/>
            <person name="Do C.B."/>
            <person name="Ebling H."/>
            <person name="Edwards K."/>
            <person name="Eickbush T."/>
            <person name="Evans J.D."/>
            <person name="Filipski A."/>
            <person name="Findeiss S."/>
            <person name="Freyhult E."/>
            <person name="Fulton L."/>
            <person name="Fulton R."/>
            <person name="Garcia A.C."/>
            <person name="Gardiner A."/>
            <person name="Garfield D.A."/>
            <person name="Garvin B.E."/>
            <person name="Gibson G."/>
            <person name="Gilbert D."/>
            <person name="Gnerre S."/>
            <person name="Godfrey J."/>
            <person name="Good R."/>
            <person name="Gotea V."/>
            <person name="Gravely B."/>
            <person name="Greenberg A.J."/>
            <person name="Griffiths-Jones S."/>
            <person name="Gross S."/>
            <person name="Guigo R."/>
            <person name="Gustafson E.A."/>
            <person name="Haerty W."/>
            <person name="Hahn M.W."/>
            <person name="Halligan D.L."/>
            <person name="Halpern A.L."/>
            <person name="Halter G.M."/>
            <person name="Han M.V."/>
            <person name="Heger A."/>
            <person name="Hillier L."/>
            <person name="Hinrichs A.S."/>
            <person name="Holmes I."/>
            <person name="Hoskins R.A."/>
            <person name="Hubisz M.J."/>
            <person name="Hultmark D."/>
            <person name="Huntley M.A."/>
            <person name="Jaffe D.B."/>
            <person name="Jagadeeshan S."/>
            <person name="Jeck W.R."/>
            <person name="Johnson J."/>
            <person name="Jones C.D."/>
            <person name="Jordan W.C."/>
            <person name="Karpen G.H."/>
            <person name="Kataoka E."/>
            <person name="Keightley P.D."/>
            <person name="Kheradpour P."/>
            <person name="Kirkness E.F."/>
            <person name="Koerich L.B."/>
            <person name="Kristiansen K."/>
            <person name="Kudrna D."/>
            <person name="Kulathinal R.J."/>
            <person name="Kumar S."/>
            <person name="Kwok R."/>
            <person name="Lander E."/>
            <person name="Langley C.H."/>
            <person name="Lapoint R."/>
            <person name="Lazzaro B.P."/>
            <person name="Lee S.J."/>
            <person name="Levesque L."/>
            <person name="Li R."/>
            <person name="Lin C.F."/>
            <person name="Lin M.F."/>
            <person name="Lindblad-Toh K."/>
            <person name="Llopart A."/>
            <person name="Long M."/>
            <person name="Low L."/>
            <person name="Lozovsky E."/>
            <person name="Lu J."/>
            <person name="Luo M."/>
            <person name="Machado C.A."/>
            <person name="Makalowski W."/>
            <person name="Marzo M."/>
            <person name="Matsuda M."/>
            <person name="Matzkin L."/>
            <person name="McAllister B."/>
            <person name="McBride C.S."/>
            <person name="McKernan B."/>
            <person name="McKernan K."/>
            <person name="Mendez-Lago M."/>
            <person name="Minx P."/>
            <person name="Mollenhauer M.U."/>
            <person name="Montooth K."/>
            <person name="Mount S.M."/>
            <person name="Mu X."/>
            <person name="Myers E."/>
            <person name="Negre B."/>
            <person name="Newfeld S."/>
            <person name="Nielsen R."/>
            <person name="Noor M.A."/>
            <person name="O'Grady P."/>
            <person name="Pachter L."/>
            <person name="Papaceit M."/>
            <person name="Parisi M.J."/>
            <person name="Parisi M."/>
            <person name="Parts L."/>
            <person name="Pedersen J.S."/>
            <person name="Pesole G."/>
            <person name="Phillippy A.M."/>
            <person name="Ponting C.P."/>
            <person name="Pop M."/>
            <person name="Porcelli D."/>
            <person name="Powell J.R."/>
            <person name="Prohaska S."/>
            <person name="Pruitt K."/>
            <person name="Puig M."/>
            <person name="Quesneville H."/>
            <person name="Ram K.R."/>
            <person name="Rand D."/>
            <person name="Rasmussen M.D."/>
            <person name="Reed L.K."/>
            <person name="Reenan R."/>
            <person name="Reily A."/>
            <person name="Remington K.A."/>
            <person name="Rieger T.T."/>
            <person name="Ritchie M.G."/>
            <person name="Robin C."/>
            <person name="Rogers Y.H."/>
            <person name="Rohde C."/>
            <person name="Rozas J."/>
            <person name="Rubenfield M.J."/>
            <person name="Ruiz A."/>
            <person name="Russo S."/>
            <person name="Salzberg S.L."/>
            <person name="Sanchez-Gracia A."/>
            <person name="Saranga D.J."/>
            <person name="Sato H."/>
            <person name="Schaeffer S.W."/>
            <person name="Schatz M.C."/>
            <person name="Schlenke T."/>
            <person name="Schwartz R."/>
            <person name="Segarra C."/>
            <person name="Singh R.S."/>
            <person name="Sirot L."/>
            <person name="Sirota M."/>
            <person name="Sisneros N.B."/>
            <person name="Smith C.D."/>
            <person name="Smith T.F."/>
            <person name="Spieth J."/>
            <person name="Stage D.E."/>
            <person name="Stark A."/>
            <person name="Stephan W."/>
            <person name="Strausberg R.L."/>
            <person name="Strempel S."/>
            <person name="Sturgill D."/>
            <person name="Sutton G."/>
            <person name="Sutton G.G."/>
            <person name="Tao W."/>
            <person name="Teichmann S."/>
            <person name="Tobari Y.N."/>
            <person name="Tomimura Y."/>
            <person name="Tsolas J.M."/>
            <person name="Valente V.L."/>
            <person name="Venter E."/>
            <person name="Venter J.C."/>
            <person name="Vicario S."/>
            <person name="Vieira F.G."/>
            <person name="Vilella A.J."/>
            <person name="Villasante A."/>
            <person name="Walenz B."/>
            <person name="Wang J."/>
            <person name="Wasserman M."/>
            <person name="Watts T."/>
            <person name="Wilson D."/>
            <person name="Wilson R.K."/>
            <person name="Wing R.A."/>
            <person name="Wolfner M.F."/>
            <person name="Wong A."/>
            <person name="Wong G.K."/>
            <person name="Wu C.I."/>
            <person name="Wu G."/>
            <person name="Yamamoto D."/>
            <person name="Yang H.P."/>
            <person name="Yang S.P."/>
            <person name="Yorke J.A."/>
            <person name="Yoshida K."/>
            <person name="Zdobnov E."/>
            <person name="Zhang P."/>
            <person name="Zhang Y."/>
            <person name="Zimin A.V."/>
            <person name="Baldwin J."/>
            <person name="Abdouelleil A."/>
            <person name="Abdulkadir J."/>
            <person name="Abebe A."/>
            <person name="Abera B."/>
            <person name="Abreu J."/>
            <person name="Acer S.C."/>
            <person name="Aftuck L."/>
            <person name="Alexander A."/>
            <person name="An P."/>
            <person name="Anderson E."/>
            <person name="Anderson S."/>
            <person name="Arachi H."/>
            <person name="Azer M."/>
            <person name="Bachantsang P."/>
            <person name="Barry A."/>
            <person name="Bayul T."/>
            <person name="Berlin A."/>
            <person name="Bessette D."/>
            <person name="Bloom T."/>
            <person name="Blye J."/>
            <person name="Boguslavskiy L."/>
            <person name="Bonnet C."/>
            <person name="Boukhgalter B."/>
            <person name="Bourzgui I."/>
            <person name="Brown A."/>
            <person name="Cahill P."/>
            <person name="Channer S."/>
            <person name="Cheshatsang Y."/>
            <person name="Chuda L."/>
            <person name="Citroen M."/>
            <person name="Collymore A."/>
            <person name="Cooke P."/>
            <person name="Costello M."/>
            <person name="D'Aco K."/>
            <person name="Daza R."/>
            <person name="De Haan G."/>
            <person name="DeGray S."/>
            <person name="DeMaso C."/>
            <person name="Dhargay N."/>
            <person name="Dooley K."/>
            <person name="Dooley E."/>
            <person name="Doricent M."/>
            <person name="Dorje P."/>
            <person name="Dorjee K."/>
            <person name="Dupes A."/>
            <person name="Elong R."/>
            <person name="Falk J."/>
            <person name="Farina A."/>
            <person name="Faro S."/>
            <person name="Ferguson D."/>
            <person name="Fisher S."/>
            <person name="Foley C.D."/>
            <person name="Franke A."/>
            <person name="Friedrich D."/>
            <person name="Gadbois L."/>
            <person name="Gearin G."/>
            <person name="Gearin C.R."/>
            <person name="Giannoukos G."/>
            <person name="Goode T."/>
            <person name="Graham J."/>
            <person name="Grandbois E."/>
            <person name="Grewal S."/>
            <person name="Gyaltsen K."/>
            <person name="Hafez N."/>
            <person name="Hagos B."/>
            <person name="Hall J."/>
            <person name="Henson C."/>
            <person name="Hollinger A."/>
            <person name="Honan T."/>
            <person name="Huard M.D."/>
            <person name="Hughes L."/>
            <person name="Hurhula B."/>
            <person name="Husby M.E."/>
            <person name="Kamat A."/>
            <person name="Kanga B."/>
            <person name="Kashin S."/>
            <person name="Khazanovich D."/>
            <person name="Kisner P."/>
            <person name="Lance K."/>
            <person name="Lara M."/>
            <person name="Lee W."/>
            <person name="Lennon N."/>
            <person name="Letendre F."/>
            <person name="LeVine R."/>
            <person name="Lipovsky A."/>
            <person name="Liu X."/>
            <person name="Liu J."/>
            <person name="Liu S."/>
            <person name="Lokyitsang T."/>
            <person name="Lokyitsang Y."/>
            <person name="Lubonja R."/>
            <person name="Lui A."/>
            <person name="MacDonald P."/>
            <person name="Magnisalis V."/>
            <person name="Maru K."/>
            <person name="Matthews C."/>
            <person name="McCusker W."/>
            <person name="McDonough S."/>
            <person name="Mehta T."/>
            <person name="Meldrim J."/>
            <person name="Meneus L."/>
            <person name="Mihai O."/>
            <person name="Mihalev A."/>
            <person name="Mihova T."/>
            <person name="Mittelman R."/>
            <person name="Mlenga V."/>
            <person name="Montmayeur A."/>
            <person name="Mulrain L."/>
            <person name="Navidi A."/>
            <person name="Naylor J."/>
            <person name="Negash T."/>
            <person name="Nguyen T."/>
            <person name="Nguyen N."/>
            <person name="Nicol R."/>
            <person name="Norbu C."/>
            <person name="Norbu N."/>
            <person name="Novod N."/>
            <person name="O'Neill B."/>
            <person name="Osman S."/>
            <person name="Markiewicz E."/>
            <person name="Oyono O.L."/>
            <person name="Patti C."/>
            <person name="Phunkhang P."/>
            <person name="Pierre F."/>
            <person name="Priest M."/>
            <person name="Raghuraman S."/>
            <person name="Rege F."/>
            <person name="Reyes R."/>
            <person name="Rise C."/>
            <person name="Rogov P."/>
            <person name="Ross K."/>
            <person name="Ryan E."/>
            <person name="Settipalli S."/>
            <person name="Shea T."/>
            <person name="Sherpa N."/>
            <person name="Shi L."/>
            <person name="Shih D."/>
            <person name="Sparrow T."/>
            <person name="Spaulding J."/>
            <person name="Stalker J."/>
            <person name="Stange-Thomann N."/>
            <person name="Stavropoulos S."/>
            <person name="Stone C."/>
            <person name="Strader C."/>
            <person name="Tesfaye S."/>
            <person name="Thomson T."/>
            <person name="Thoulutsang Y."/>
            <person name="Thoulutsang D."/>
            <person name="Topham K."/>
            <person name="Topping I."/>
            <person name="Tsamla T."/>
            <person name="Vassiliev H."/>
            <person name="Vo A."/>
            <person name="Wangchuk T."/>
            <person name="Wangdi T."/>
            <person name="Weiand M."/>
            <person name="Wilkinson J."/>
            <person name="Wilson A."/>
            <person name="Yadav S."/>
            <person name="Young G."/>
            <person name="Yu Q."/>
            <person name="Zembek L."/>
            <person name="Zhong D."/>
            <person name="Zimmer A."/>
            <person name="Zwirko Z."/>
            <person name="Jaffe D.B."/>
            <person name="Alvarez P."/>
            <person name="Brockman W."/>
            <person name="Butler J."/>
            <person name="Chin C."/>
            <person name="Gnerre S."/>
            <person name="Grabherr M."/>
            <person name="Kleber M."/>
            <person name="Mauceli E."/>
            <person name="MacCallum I."/>
        </authorList>
    </citation>
    <scope>NUCLEOTIDE SEQUENCE [LARGE SCALE GENOMIC DNA]</scope>
    <source>
        <strain evidence="3">Tucson 14030-0811.24</strain>
    </source>
</reference>
<proteinExistence type="predicted"/>
<organism evidence="2 3">
    <name type="scientific">Drosophila willistoni</name>
    <name type="common">Fruit fly</name>
    <dbReference type="NCBI Taxonomy" id="7260"/>
    <lineage>
        <taxon>Eukaryota</taxon>
        <taxon>Metazoa</taxon>
        <taxon>Ecdysozoa</taxon>
        <taxon>Arthropoda</taxon>
        <taxon>Hexapoda</taxon>
        <taxon>Insecta</taxon>
        <taxon>Pterygota</taxon>
        <taxon>Neoptera</taxon>
        <taxon>Endopterygota</taxon>
        <taxon>Diptera</taxon>
        <taxon>Brachycera</taxon>
        <taxon>Muscomorpha</taxon>
        <taxon>Ephydroidea</taxon>
        <taxon>Drosophilidae</taxon>
        <taxon>Drosophila</taxon>
        <taxon>Sophophora</taxon>
    </lineage>
</organism>
<evidence type="ECO:0000313" key="2">
    <source>
        <dbReference type="EMBL" id="EDW82583.2"/>
    </source>
</evidence>
<sequence>MCEVGNLIDLTCWDGEKKDEEAHDELEPKTDATSSFKGPYDPFDCVEKEACIKAINLETQAAKPAEATTNELDPDLNNESPPVGMQAEVDGAVGGLLTRQRSLNSSNNSFQKHLLKLKAAIGVSTPQNGRKSQFEKRILSDDLQMLSAESPLKLIDDDQDDTLSRAKFEADLKLMRISSFDSDATTVAAKTETHPQIEKSPSVGKLLQDLKNLVNDKLDEHLKKEFNVIIDSLSAAIGSACELKGQQDNAKTPTKSLPHVYTRQGTFDLDLDIQTQERRTKSLDIVECGAKMQELPDVMTSSSATYDCEPEEREPVIESHSFEKPKDPYMREVVDATLALQINELLERHNLTQSTKGDLNELSTSTAVHNETVNNQRPTVILVVNNPLTGSLSSIGSQLPSSYSSSGSTRRRSSSLSIHDKFQHMPDISVINQGQQHHQKMENSQNIAPKESQLKTPLTSDKSQAMAGFRQRRNSFSNLSASTANGSKAAVPGPRSALQVSNNQAKRHIFGPRTSMAAQSTISKSTGPMKAVIPVKRVAPTLKTPNVSSMDTFDESSYQNPMMTPHPRTAQKVFCTSTPIPQMRQSGQQQRRNSLRPSVASSNSNSSMYSTPQVRRASFSRKTGGGSG</sequence>
<feature type="compositionally biased region" description="Basic and acidic residues" evidence="1">
    <location>
        <begin position="19"/>
        <end position="30"/>
    </location>
</feature>
<accession>B4NCM4</accession>
<feature type="compositionally biased region" description="Low complexity" evidence="1">
    <location>
        <begin position="393"/>
        <end position="408"/>
    </location>
</feature>
<evidence type="ECO:0000313" key="3">
    <source>
        <dbReference type="Proteomes" id="UP000007798"/>
    </source>
</evidence>
<evidence type="ECO:0000256" key="1">
    <source>
        <dbReference type="SAM" id="MobiDB-lite"/>
    </source>
</evidence>
<feature type="region of interest" description="Disordered" evidence="1">
    <location>
        <begin position="393"/>
        <end position="417"/>
    </location>
</feature>
<dbReference type="Proteomes" id="UP000007798">
    <property type="component" value="Unassembled WGS sequence"/>
</dbReference>
<feature type="compositionally biased region" description="Low complexity" evidence="1">
    <location>
        <begin position="595"/>
        <end position="610"/>
    </location>
</feature>
<feature type="region of interest" description="Disordered" evidence="1">
    <location>
        <begin position="582"/>
        <end position="628"/>
    </location>
</feature>
<dbReference type="InParanoid" id="B4NCM4"/>
<dbReference type="OrthoDB" id="7970201at2759"/>
<feature type="region of interest" description="Disordered" evidence="1">
    <location>
        <begin position="19"/>
        <end position="38"/>
    </location>
</feature>
<keyword evidence="3" id="KW-1185">Reference proteome</keyword>
<feature type="compositionally biased region" description="Polar residues" evidence="1">
    <location>
        <begin position="546"/>
        <end position="562"/>
    </location>
</feature>
<protein>
    <submittedName>
        <fullName evidence="2">Uncharacterized protein</fullName>
    </submittedName>
</protein>
<dbReference type="EMBL" id="CH964239">
    <property type="protein sequence ID" value="EDW82583.2"/>
    <property type="molecule type" value="Genomic_DNA"/>
</dbReference>
<dbReference type="eggNOG" id="ENOG502T6PG">
    <property type="taxonomic scope" value="Eukaryota"/>
</dbReference>